<reference evidence="4" key="1">
    <citation type="submission" date="2022-11" db="UniProtKB">
        <authorList>
            <consortium name="EnsemblMetazoa"/>
        </authorList>
    </citation>
    <scope>IDENTIFICATION</scope>
</reference>
<dbReference type="GeneID" id="119738336"/>
<accession>A0A914B011</accession>
<dbReference type="GO" id="GO:0005634">
    <property type="term" value="C:nucleus"/>
    <property type="evidence" value="ECO:0007669"/>
    <property type="project" value="UniProtKB-SubCell"/>
</dbReference>
<evidence type="ECO:0000256" key="1">
    <source>
        <dbReference type="ARBA" id="ARBA00004123"/>
    </source>
</evidence>
<keyword evidence="5" id="KW-1185">Reference proteome</keyword>
<evidence type="ECO:0000313" key="4">
    <source>
        <dbReference type="EnsemblMetazoa" id="XP_038069114.1"/>
    </source>
</evidence>
<dbReference type="RefSeq" id="XP_038069114.1">
    <property type="nucleotide sequence ID" value="XM_038213186.1"/>
</dbReference>
<evidence type="ECO:0000313" key="5">
    <source>
        <dbReference type="Proteomes" id="UP000887568"/>
    </source>
</evidence>
<sequence>MSEQKERGDDSGGELWTSSWEQQCLDELDSEPNLDERLPQERQFAADQLWYSFQACASAVTHLYKLERLSSPSNALPLWLSFQNAASSVTKMYKDSLEAHRRTSEFGTQIGHQRRTRDIVGWVKKRRRYIKREDLLAFLCGKVPPPRIRPSPIGRGGMADRASPRSHTQGHDVGHSVEAMDDLQPFREALALQGLNGAMANVGVSQSPPHHSHSRRRHGNVLDLFPDELFAHPDSRKRNPSPGDVHMDSPSHKRNRLL</sequence>
<comment type="subcellular location">
    <subcellularLocation>
        <location evidence="1">Nucleus</location>
    </subcellularLocation>
</comment>
<feature type="region of interest" description="Disordered" evidence="3">
    <location>
        <begin position="147"/>
        <end position="173"/>
    </location>
</feature>
<dbReference type="PANTHER" id="PTHR31624:SF4">
    <property type="entry name" value="CHROMOSOME 16 OPEN READING FRAME 72"/>
    <property type="match status" value="1"/>
</dbReference>
<organism evidence="4 5">
    <name type="scientific">Patiria miniata</name>
    <name type="common">Bat star</name>
    <name type="synonym">Asterina miniata</name>
    <dbReference type="NCBI Taxonomy" id="46514"/>
    <lineage>
        <taxon>Eukaryota</taxon>
        <taxon>Metazoa</taxon>
        <taxon>Echinodermata</taxon>
        <taxon>Eleutherozoa</taxon>
        <taxon>Asterozoa</taxon>
        <taxon>Asteroidea</taxon>
        <taxon>Valvatacea</taxon>
        <taxon>Valvatida</taxon>
        <taxon>Asterinidae</taxon>
        <taxon>Patiria</taxon>
    </lineage>
</organism>
<feature type="region of interest" description="Disordered" evidence="3">
    <location>
        <begin position="231"/>
        <end position="258"/>
    </location>
</feature>
<dbReference type="Pfam" id="PF15251">
    <property type="entry name" value="TAPR1-like"/>
    <property type="match status" value="1"/>
</dbReference>
<dbReference type="Proteomes" id="UP000887568">
    <property type="component" value="Unplaced"/>
</dbReference>
<dbReference type="OMA" id="NSFEEEC"/>
<evidence type="ECO:0000256" key="3">
    <source>
        <dbReference type="SAM" id="MobiDB-lite"/>
    </source>
</evidence>
<evidence type="ECO:0000256" key="2">
    <source>
        <dbReference type="ARBA" id="ARBA00023242"/>
    </source>
</evidence>
<protein>
    <submittedName>
        <fullName evidence="4">Uncharacterized protein</fullName>
    </submittedName>
</protein>
<name>A0A914B011_PATMI</name>
<dbReference type="InterPro" id="IPR040308">
    <property type="entry name" value="HAPR1"/>
</dbReference>
<dbReference type="OrthoDB" id="5823474at2759"/>
<proteinExistence type="predicted"/>
<dbReference type="PANTHER" id="PTHR31624">
    <property type="entry name" value="UPF0472 PROTEIN C16ORF72"/>
    <property type="match status" value="1"/>
</dbReference>
<dbReference type="EnsemblMetazoa" id="XM_038213186.1">
    <property type="protein sequence ID" value="XP_038069114.1"/>
    <property type="gene ID" value="LOC119738336"/>
</dbReference>
<keyword evidence="2" id="KW-0539">Nucleus</keyword>
<dbReference type="InterPro" id="IPR029196">
    <property type="entry name" value="HAPSTR1-like"/>
</dbReference>
<dbReference type="AlphaFoldDB" id="A0A914B011"/>